<evidence type="ECO:0000313" key="3">
    <source>
        <dbReference type="EMBL" id="CDH52939.1"/>
    </source>
</evidence>
<name>A0A068RSE3_9FUNG</name>
<keyword evidence="1" id="KW-0812">Transmembrane</keyword>
<gene>
    <name evidence="3" type="ORF">LCOR_04364.1</name>
</gene>
<protein>
    <submittedName>
        <fullName evidence="3">Uncharacterized protein</fullName>
    </submittedName>
</protein>
<keyword evidence="4" id="KW-1185">Reference proteome</keyword>
<accession>A0A068RSE3</accession>
<keyword evidence="2" id="KW-0732">Signal</keyword>
<feature type="transmembrane region" description="Helical" evidence="1">
    <location>
        <begin position="219"/>
        <end position="245"/>
    </location>
</feature>
<feature type="chain" id="PRO_5001652663" evidence="2">
    <location>
        <begin position="31"/>
        <end position="555"/>
    </location>
</feature>
<dbReference type="AlphaFoldDB" id="A0A068RSE3"/>
<dbReference type="VEuPathDB" id="FungiDB:LCOR_04364.1"/>
<sequence>MLQALTYRLLQPWLLLTLLLVAVILPDVVAAEDFGTILTSGIQDISAIAAIFGTDLVEKKCNLTLQGLQYPVFATIGMFGSLGYAKWALQTILPVQMSIRLFTPEEDQLSFECNIWMHLFGSHQDWSSKAGATKIPKTWKFFTGRLSVDAYTNPPEAWYSYAGRLIEAYANLGLKVVKETYDEPIISAAVASSLAVITSFTGLIPFVPQFLEIGLTWGPFLRCAASAILAVCNIWQPLIFTIFLVPNSPGAKSVSRISLLVAVMFASILVAAAFALVAGYVGSFQTVQSGSSNASIIWLAVELCLMLVRLLLWCLSPNFLQLGNIGIRLEDPTPFIHQSHKQWLNEDETKVALFAFDAAIVSIGEFSKVTGLRTEYPQIFVKASPRGEEHEYLVCTTRPDGKERGLYGIRLVHNTPTGDPEIIDYPFIEDPIISELPAVDTLFHGYYRDHATIFCHARNILPSARYQLDLVPRIPQDTLSDNRQCWSRAAILRLRNYAYTPHPLTRLHFTRSWIYLAFRCWIEQCGEYLYEKGHHTRFTKTSSTSNDRSSSETSS</sequence>
<keyword evidence="1" id="KW-0472">Membrane</keyword>
<reference evidence="3" key="1">
    <citation type="submission" date="2013-08" db="EMBL/GenBank/DDBJ databases">
        <title>Gene expansion shapes genome architecture in the human pathogen Lichtheimia corymbifera: an evolutionary genomics analysis in the ancient terrestrial Mucorales (Mucoromycotina).</title>
        <authorList>
            <person name="Schwartze V.U."/>
            <person name="Winter S."/>
            <person name="Shelest E."/>
            <person name="Marcet-Houben M."/>
            <person name="Horn F."/>
            <person name="Wehner S."/>
            <person name="Hoffmann K."/>
            <person name="Riege K."/>
            <person name="Sammeth M."/>
            <person name="Nowrousian M."/>
            <person name="Valiante V."/>
            <person name="Linde J."/>
            <person name="Jacobsen I.D."/>
            <person name="Marz M."/>
            <person name="Brakhage A.A."/>
            <person name="Gabaldon T."/>
            <person name="Bocker S."/>
            <person name="Voigt K."/>
        </authorList>
    </citation>
    <scope>NUCLEOTIDE SEQUENCE [LARGE SCALE GENOMIC DNA]</scope>
    <source>
        <strain evidence="3">FSU 9682</strain>
    </source>
</reference>
<evidence type="ECO:0000256" key="1">
    <source>
        <dbReference type="SAM" id="Phobius"/>
    </source>
</evidence>
<evidence type="ECO:0000313" key="4">
    <source>
        <dbReference type="Proteomes" id="UP000027586"/>
    </source>
</evidence>
<feature type="transmembrane region" description="Helical" evidence="1">
    <location>
        <begin position="257"/>
        <end position="283"/>
    </location>
</feature>
<dbReference type="EMBL" id="CBTN010000015">
    <property type="protein sequence ID" value="CDH52939.1"/>
    <property type="molecule type" value="Genomic_DNA"/>
</dbReference>
<organism evidence="3 4">
    <name type="scientific">Lichtheimia corymbifera JMRC:FSU:9682</name>
    <dbReference type="NCBI Taxonomy" id="1263082"/>
    <lineage>
        <taxon>Eukaryota</taxon>
        <taxon>Fungi</taxon>
        <taxon>Fungi incertae sedis</taxon>
        <taxon>Mucoromycota</taxon>
        <taxon>Mucoromycotina</taxon>
        <taxon>Mucoromycetes</taxon>
        <taxon>Mucorales</taxon>
        <taxon>Lichtheimiaceae</taxon>
        <taxon>Lichtheimia</taxon>
    </lineage>
</organism>
<dbReference type="OrthoDB" id="3032844at2759"/>
<proteinExistence type="predicted"/>
<comment type="caution">
    <text evidence="3">The sequence shown here is derived from an EMBL/GenBank/DDBJ whole genome shotgun (WGS) entry which is preliminary data.</text>
</comment>
<feature type="transmembrane region" description="Helical" evidence="1">
    <location>
        <begin position="68"/>
        <end position="89"/>
    </location>
</feature>
<feature type="transmembrane region" description="Helical" evidence="1">
    <location>
        <begin position="295"/>
        <end position="315"/>
    </location>
</feature>
<dbReference type="Proteomes" id="UP000027586">
    <property type="component" value="Unassembled WGS sequence"/>
</dbReference>
<keyword evidence="1" id="KW-1133">Transmembrane helix</keyword>
<dbReference type="STRING" id="1263082.A0A068RSE3"/>
<feature type="transmembrane region" description="Helical" evidence="1">
    <location>
        <begin position="185"/>
        <end position="207"/>
    </location>
</feature>
<evidence type="ECO:0000256" key="2">
    <source>
        <dbReference type="SAM" id="SignalP"/>
    </source>
</evidence>
<feature type="signal peptide" evidence="2">
    <location>
        <begin position="1"/>
        <end position="30"/>
    </location>
</feature>